<feature type="compositionally biased region" description="Basic and acidic residues" evidence="7">
    <location>
        <begin position="392"/>
        <end position="401"/>
    </location>
</feature>
<feature type="transmembrane region" description="Helical" evidence="8">
    <location>
        <begin position="496"/>
        <end position="521"/>
    </location>
</feature>
<dbReference type="EMBL" id="ADBJ01000004">
    <property type="protein sequence ID" value="EFA85983.1"/>
    <property type="molecule type" value="Genomic_DNA"/>
</dbReference>
<keyword evidence="3 8" id="KW-0812">Transmembrane</keyword>
<feature type="transmembrane region" description="Helical" evidence="8">
    <location>
        <begin position="553"/>
        <end position="573"/>
    </location>
</feature>
<dbReference type="Proteomes" id="UP000001396">
    <property type="component" value="Unassembled WGS sequence"/>
</dbReference>
<evidence type="ECO:0000256" key="2">
    <source>
        <dbReference type="ARBA" id="ARBA00022448"/>
    </source>
</evidence>
<feature type="transmembrane region" description="Helical" evidence="8">
    <location>
        <begin position="101"/>
        <end position="125"/>
    </location>
</feature>
<dbReference type="GO" id="GO:0016020">
    <property type="term" value="C:membrane"/>
    <property type="evidence" value="ECO:0007669"/>
    <property type="project" value="InterPro"/>
</dbReference>
<evidence type="ECO:0000256" key="6">
    <source>
        <dbReference type="ARBA" id="ARBA00023136"/>
    </source>
</evidence>
<keyword evidence="5" id="KW-0406">Ion transport</keyword>
<comment type="caution">
    <text evidence="11">The sequence shown here is derived from an EMBL/GenBank/DDBJ whole genome shotgun (WGS) entry which is preliminary data.</text>
</comment>
<feature type="transmembrane region" description="Helical" evidence="8">
    <location>
        <begin position="272"/>
        <end position="294"/>
    </location>
</feature>
<proteinExistence type="predicted"/>
<dbReference type="GO" id="GO:0006874">
    <property type="term" value="P:intracellular calcium ion homeostasis"/>
    <property type="evidence" value="ECO:0007669"/>
    <property type="project" value="TreeGrafter"/>
</dbReference>
<dbReference type="InParanoid" id="D3AYF6"/>
<evidence type="ECO:0000256" key="4">
    <source>
        <dbReference type="ARBA" id="ARBA00022989"/>
    </source>
</evidence>
<feature type="domain" description="Sodium/calcium exchanger membrane region" evidence="10">
    <location>
        <begin position="427"/>
        <end position="571"/>
    </location>
</feature>
<evidence type="ECO:0000313" key="11">
    <source>
        <dbReference type="EMBL" id="EFA85983.1"/>
    </source>
</evidence>
<organism evidence="11 12">
    <name type="scientific">Heterostelium pallidum (strain ATCC 26659 / Pp 5 / PN500)</name>
    <name type="common">Cellular slime mold</name>
    <name type="synonym">Polysphondylium pallidum</name>
    <dbReference type="NCBI Taxonomy" id="670386"/>
    <lineage>
        <taxon>Eukaryota</taxon>
        <taxon>Amoebozoa</taxon>
        <taxon>Evosea</taxon>
        <taxon>Eumycetozoa</taxon>
        <taxon>Dictyostelia</taxon>
        <taxon>Acytosteliales</taxon>
        <taxon>Acytosteliaceae</taxon>
        <taxon>Heterostelium</taxon>
    </lineage>
</organism>
<evidence type="ECO:0000256" key="9">
    <source>
        <dbReference type="SAM" id="SignalP"/>
    </source>
</evidence>
<dbReference type="GO" id="GO:0012505">
    <property type="term" value="C:endomembrane system"/>
    <property type="evidence" value="ECO:0007669"/>
    <property type="project" value="UniProtKB-SubCell"/>
</dbReference>
<feature type="chain" id="PRO_5003040694" description="Sodium/calcium exchanger membrane region domain-containing protein" evidence="9">
    <location>
        <begin position="20"/>
        <end position="580"/>
    </location>
</feature>
<dbReference type="Pfam" id="PF01699">
    <property type="entry name" value="Na_Ca_ex"/>
    <property type="match status" value="1"/>
</dbReference>
<sequence>MKIQTIIVLLFGLLVVTSGRHVKSDHNNNALVFSLKGSPYTVSNVTDCSDCAAIDNSYWCDDRSLCLIDVDGNATISSLPLCKNGYCSGDSCRCETECLNSIWPCSGTVVGMLILMAGYGVILAYGAKLISDGSELLLEILDPGIIGGLLLPLLSAFPDAAIIVVSGAFSSQAMAQAQLSVGLGTLAGSTVMLLTIPYSASLLLARCDLRNGYAVDGVCTSRSLTKTGVTVDDDTPLNAKIMMLTSVSYLIVQGIAFAYLKDPDSGKHVEKWFALVGFIVCLVFLVLYCTYQVVSPKLQEKKMAEAKRKYMLNQTIHHFLHNLTKRRFPSASTAAAAAATSSNNNNNSESNAESGEQSPLLHSEHQHLPVDVKGIGLKWKAKAKAKVAEREEVTSIQVEEKKDEDDEEEENQGPVTPEERKKIALKAAVLLAIGSVMVSVFSDPMVDVITDFGNKLNIKLFYISFIVTPFCSNASELISSLIFASKKRKANSSLTFSALYGSATMNNTMCLGIFFALVFFRNLTWEFSAETVTILFVTLSVGIIGATRKTMKFFWAPTILCLYPLSLLLVYLLEQYAHWQ</sequence>
<evidence type="ECO:0000259" key="10">
    <source>
        <dbReference type="Pfam" id="PF01699"/>
    </source>
</evidence>
<reference evidence="11 12" key="1">
    <citation type="journal article" date="2011" name="Genome Res.">
        <title>Phylogeny-wide analysis of social amoeba genomes highlights ancient origins for complex intercellular communication.</title>
        <authorList>
            <person name="Heidel A.J."/>
            <person name="Lawal H.M."/>
            <person name="Felder M."/>
            <person name="Schilde C."/>
            <person name="Helps N.R."/>
            <person name="Tunggal B."/>
            <person name="Rivero F."/>
            <person name="John U."/>
            <person name="Schleicher M."/>
            <person name="Eichinger L."/>
            <person name="Platzer M."/>
            <person name="Noegel A.A."/>
            <person name="Schaap P."/>
            <person name="Gloeckner G."/>
        </authorList>
    </citation>
    <scope>NUCLEOTIDE SEQUENCE [LARGE SCALE GENOMIC DNA]</scope>
    <source>
        <strain evidence="12">ATCC 26659 / Pp 5 / PN500</strain>
    </source>
</reference>
<accession>D3AYF6</accession>
<dbReference type="OMA" id="HTMKFLS"/>
<dbReference type="AlphaFoldDB" id="D3AYF6"/>
<evidence type="ECO:0000256" key="1">
    <source>
        <dbReference type="ARBA" id="ARBA00004127"/>
    </source>
</evidence>
<dbReference type="InterPro" id="IPR004713">
    <property type="entry name" value="CaH_exchang"/>
</dbReference>
<feature type="compositionally biased region" description="Low complexity" evidence="7">
    <location>
        <begin position="334"/>
        <end position="354"/>
    </location>
</feature>
<evidence type="ECO:0000256" key="3">
    <source>
        <dbReference type="ARBA" id="ARBA00022692"/>
    </source>
</evidence>
<feature type="region of interest" description="Disordered" evidence="7">
    <location>
        <begin position="392"/>
        <end position="419"/>
    </location>
</feature>
<feature type="transmembrane region" description="Helical" evidence="8">
    <location>
        <begin position="145"/>
        <end position="169"/>
    </location>
</feature>
<dbReference type="PANTHER" id="PTHR31503">
    <property type="entry name" value="VACUOLAR CALCIUM ION TRANSPORTER"/>
    <property type="match status" value="1"/>
</dbReference>
<evidence type="ECO:0000313" key="12">
    <source>
        <dbReference type="Proteomes" id="UP000001396"/>
    </source>
</evidence>
<keyword evidence="6 8" id="KW-0472">Membrane</keyword>
<keyword evidence="9" id="KW-0732">Signal</keyword>
<feature type="transmembrane region" description="Helical" evidence="8">
    <location>
        <begin position="241"/>
        <end position="260"/>
    </location>
</feature>
<keyword evidence="4 8" id="KW-1133">Transmembrane helix</keyword>
<dbReference type="InterPro" id="IPR004837">
    <property type="entry name" value="NaCa_Exmemb"/>
</dbReference>
<protein>
    <recommendedName>
        <fullName evidence="10">Sodium/calcium exchanger membrane region domain-containing protein</fullName>
    </recommendedName>
</protein>
<feature type="region of interest" description="Disordered" evidence="7">
    <location>
        <begin position="334"/>
        <end position="361"/>
    </location>
</feature>
<keyword evidence="12" id="KW-1185">Reference proteome</keyword>
<evidence type="ECO:0000256" key="5">
    <source>
        <dbReference type="ARBA" id="ARBA00023065"/>
    </source>
</evidence>
<name>D3AYF6_HETP5</name>
<dbReference type="GO" id="GO:0015369">
    <property type="term" value="F:calcium:proton antiporter activity"/>
    <property type="evidence" value="ECO:0007669"/>
    <property type="project" value="TreeGrafter"/>
</dbReference>
<feature type="transmembrane region" description="Helical" evidence="8">
    <location>
        <begin position="181"/>
        <end position="205"/>
    </location>
</feature>
<feature type="signal peptide" evidence="9">
    <location>
        <begin position="1"/>
        <end position="19"/>
    </location>
</feature>
<feature type="compositionally biased region" description="Acidic residues" evidence="7">
    <location>
        <begin position="402"/>
        <end position="411"/>
    </location>
</feature>
<evidence type="ECO:0000256" key="8">
    <source>
        <dbReference type="SAM" id="Phobius"/>
    </source>
</evidence>
<feature type="transmembrane region" description="Helical" evidence="8">
    <location>
        <begin position="461"/>
        <end position="484"/>
    </location>
</feature>
<dbReference type="RefSeq" id="XP_020438089.1">
    <property type="nucleotide sequence ID" value="XM_020572231.1"/>
</dbReference>
<keyword evidence="2" id="KW-0813">Transport</keyword>
<evidence type="ECO:0000256" key="7">
    <source>
        <dbReference type="SAM" id="MobiDB-lite"/>
    </source>
</evidence>
<feature type="transmembrane region" description="Helical" evidence="8">
    <location>
        <begin position="527"/>
        <end position="546"/>
    </location>
</feature>
<dbReference type="PANTHER" id="PTHR31503:SF36">
    <property type="entry name" value="SODIUM_CALCIUM EXCHANGER MEMBRANE REGION DOMAIN-CONTAINING PROTEIN"/>
    <property type="match status" value="1"/>
</dbReference>
<gene>
    <name evidence="11" type="ORF">PPL_01216</name>
</gene>
<dbReference type="GeneID" id="31356746"/>
<comment type="subcellular location">
    <subcellularLocation>
        <location evidence="1">Endomembrane system</location>
        <topology evidence="1">Multi-pass membrane protein</topology>
    </subcellularLocation>
</comment>